<dbReference type="STRING" id="1121476.SAMN02745751_00110"/>
<accession>A0A1M6AG76</accession>
<sequence>MNIRKIIKVLAVIVFITLLILMKIMNIFDVSNVHEFDKISFEKGSFEEIVLNEYYSEAKGNEFGIVFVHPFFNRDDDRDFKSQAPELIEDILVKLNKMQLESYDREVINNITCIFNEDYQSYDVRDKKDDIVYYNSYVIRFSIPGTSEDLSIYINKNDSEYILVKSDILNTWEEKNEKIIHHEIESLEKIYKVNENQLDMEFIDMLLDLSDDNGEPN</sequence>
<proteinExistence type="predicted"/>
<dbReference type="AlphaFoldDB" id="A0A1M6AG76"/>
<feature type="transmembrane region" description="Helical" evidence="1">
    <location>
        <begin position="7"/>
        <end position="28"/>
    </location>
</feature>
<keyword evidence="3" id="KW-1185">Reference proteome</keyword>
<evidence type="ECO:0000313" key="3">
    <source>
        <dbReference type="Proteomes" id="UP000184052"/>
    </source>
</evidence>
<keyword evidence="1" id="KW-0812">Transmembrane</keyword>
<organism evidence="2 3">
    <name type="scientific">Dethiosulfatibacter aminovorans DSM 17477</name>
    <dbReference type="NCBI Taxonomy" id="1121476"/>
    <lineage>
        <taxon>Bacteria</taxon>
        <taxon>Bacillati</taxon>
        <taxon>Bacillota</taxon>
        <taxon>Tissierellia</taxon>
        <taxon>Dethiosulfatibacter</taxon>
    </lineage>
</organism>
<evidence type="ECO:0000313" key="2">
    <source>
        <dbReference type="EMBL" id="SHI35479.1"/>
    </source>
</evidence>
<dbReference type="RefSeq" id="WP_073045503.1">
    <property type="nucleotide sequence ID" value="NZ_FQZL01000004.1"/>
</dbReference>
<name>A0A1M6AG76_9FIRM</name>
<evidence type="ECO:0000256" key="1">
    <source>
        <dbReference type="SAM" id="Phobius"/>
    </source>
</evidence>
<gene>
    <name evidence="2" type="ORF">SAMN02745751_00110</name>
</gene>
<dbReference type="Proteomes" id="UP000184052">
    <property type="component" value="Unassembled WGS sequence"/>
</dbReference>
<reference evidence="2 3" key="1">
    <citation type="submission" date="2016-11" db="EMBL/GenBank/DDBJ databases">
        <authorList>
            <person name="Jaros S."/>
            <person name="Januszkiewicz K."/>
            <person name="Wedrychowicz H."/>
        </authorList>
    </citation>
    <scope>NUCLEOTIDE SEQUENCE [LARGE SCALE GENOMIC DNA]</scope>
    <source>
        <strain evidence="2 3">DSM 17477</strain>
    </source>
</reference>
<keyword evidence="1" id="KW-0472">Membrane</keyword>
<keyword evidence="1" id="KW-1133">Transmembrane helix</keyword>
<protein>
    <submittedName>
        <fullName evidence="2">Uncharacterized protein</fullName>
    </submittedName>
</protein>
<dbReference type="EMBL" id="FQZL01000004">
    <property type="protein sequence ID" value="SHI35479.1"/>
    <property type="molecule type" value="Genomic_DNA"/>
</dbReference>